<gene>
    <name evidence="1" type="ORF">GS398_09905</name>
</gene>
<sequence length="54" mass="6384">MPVEVVIEDKDASEQLRLIRQLDEDDRAMVFKLIDKMLTNKKFKDFFQKNVAAL</sequence>
<dbReference type="Proteomes" id="UP000451233">
    <property type="component" value="Unassembled WGS sequence"/>
</dbReference>
<reference evidence="1 2" key="1">
    <citation type="submission" date="2019-11" db="EMBL/GenBank/DDBJ databases">
        <title>Pedobacter sp. HMF7056 Genome sequencing and assembly.</title>
        <authorList>
            <person name="Kang H."/>
            <person name="Kim H."/>
            <person name="Joh K."/>
        </authorList>
    </citation>
    <scope>NUCLEOTIDE SEQUENCE [LARGE SCALE GENOMIC DNA]</scope>
    <source>
        <strain evidence="1 2">HMF7056</strain>
    </source>
</reference>
<accession>A0A7K1XY00</accession>
<dbReference type="EMBL" id="WVHS01000002">
    <property type="protein sequence ID" value="MXV15619.1"/>
    <property type="molecule type" value="Genomic_DNA"/>
</dbReference>
<protein>
    <submittedName>
        <fullName evidence="1">Transcriptional regulator</fullName>
    </submittedName>
</protein>
<comment type="caution">
    <text evidence="1">The sequence shown here is derived from an EMBL/GenBank/DDBJ whole genome shotgun (WGS) entry which is preliminary data.</text>
</comment>
<evidence type="ECO:0000313" key="1">
    <source>
        <dbReference type="EMBL" id="MXV15619.1"/>
    </source>
</evidence>
<proteinExistence type="predicted"/>
<evidence type="ECO:0000313" key="2">
    <source>
        <dbReference type="Proteomes" id="UP000451233"/>
    </source>
</evidence>
<organism evidence="1 2">
    <name type="scientific">Hufsiella ginkgonis</name>
    <dbReference type="NCBI Taxonomy" id="2695274"/>
    <lineage>
        <taxon>Bacteria</taxon>
        <taxon>Pseudomonadati</taxon>
        <taxon>Bacteroidota</taxon>
        <taxon>Sphingobacteriia</taxon>
        <taxon>Sphingobacteriales</taxon>
        <taxon>Sphingobacteriaceae</taxon>
        <taxon>Hufsiella</taxon>
    </lineage>
</organism>
<dbReference type="AlphaFoldDB" id="A0A7K1XY00"/>
<keyword evidence="2" id="KW-1185">Reference proteome</keyword>
<name>A0A7K1XY00_9SPHI</name>